<feature type="compositionally biased region" description="Polar residues" evidence="1">
    <location>
        <begin position="1"/>
        <end position="12"/>
    </location>
</feature>
<dbReference type="RefSeq" id="XP_044655590.1">
    <property type="nucleotide sequence ID" value="XM_044799655.1"/>
</dbReference>
<reference evidence="2 3" key="1">
    <citation type="submission" date="2021-01" db="EMBL/GenBank/DDBJ databases">
        <title>Cercospora kikuchii MAFF 305040 whole genome shotgun sequence.</title>
        <authorList>
            <person name="Kashiwa T."/>
            <person name="Suzuki T."/>
        </authorList>
    </citation>
    <scope>NUCLEOTIDE SEQUENCE [LARGE SCALE GENOMIC DNA]</scope>
    <source>
        <strain evidence="2 3">MAFF 305040</strain>
    </source>
</reference>
<organism evidence="2 3">
    <name type="scientific">Cercospora kikuchii</name>
    <dbReference type="NCBI Taxonomy" id="84275"/>
    <lineage>
        <taxon>Eukaryota</taxon>
        <taxon>Fungi</taxon>
        <taxon>Dikarya</taxon>
        <taxon>Ascomycota</taxon>
        <taxon>Pezizomycotina</taxon>
        <taxon>Dothideomycetes</taxon>
        <taxon>Dothideomycetidae</taxon>
        <taxon>Mycosphaerellales</taxon>
        <taxon>Mycosphaerellaceae</taxon>
        <taxon>Cercospora</taxon>
    </lineage>
</organism>
<feature type="region of interest" description="Disordered" evidence="1">
    <location>
        <begin position="1"/>
        <end position="36"/>
    </location>
</feature>
<comment type="caution">
    <text evidence="2">The sequence shown here is derived from an EMBL/GenBank/DDBJ whole genome shotgun (WGS) entry which is preliminary data.</text>
</comment>
<proteinExistence type="predicted"/>
<keyword evidence="3" id="KW-1185">Reference proteome</keyword>
<gene>
    <name evidence="2" type="ORF">CKM354_000441900</name>
</gene>
<name>A0A9P3FBH1_9PEZI</name>
<protein>
    <submittedName>
        <fullName evidence="2">Uncharacterized protein</fullName>
    </submittedName>
</protein>
<dbReference type="GeneID" id="68289994"/>
<dbReference type="AlphaFoldDB" id="A0A9P3FBH1"/>
<evidence type="ECO:0000313" key="2">
    <source>
        <dbReference type="EMBL" id="GIZ41103.1"/>
    </source>
</evidence>
<dbReference type="OrthoDB" id="3650650at2759"/>
<accession>A0A9P3FBH1</accession>
<evidence type="ECO:0000313" key="3">
    <source>
        <dbReference type="Proteomes" id="UP000825890"/>
    </source>
</evidence>
<dbReference type="Proteomes" id="UP000825890">
    <property type="component" value="Unassembled WGS sequence"/>
</dbReference>
<evidence type="ECO:0000256" key="1">
    <source>
        <dbReference type="SAM" id="MobiDB-lite"/>
    </source>
</evidence>
<dbReference type="EMBL" id="BOLY01000003">
    <property type="protein sequence ID" value="GIZ41103.1"/>
    <property type="molecule type" value="Genomic_DNA"/>
</dbReference>
<sequence length="208" mass="23273">MTLNDNSNTGRDANSKDGGTPNGIHDSGFSSGRSGSGLELRERLENLPQELYDYIYDLTFTAEAKIRIYSHENSYGPTSSMLSNATKHYSQQAVEVNERPPHLLHVDRASRQKFAKSFYGNPDSTFIFSTGHFPVREKPFMGLMQDIRLIVWNDYGALNSHKQGRIAKWAGLSTEDVDLISYMNIPALLNKRLGVVEEATSEVIDLAI</sequence>